<dbReference type="Gene3D" id="3.30.1490.130">
    <property type="entry name" value="D-aminoacylase. Domain 3"/>
    <property type="match status" value="1"/>
</dbReference>
<dbReference type="SUPFAM" id="SSF51556">
    <property type="entry name" value="Metallo-dependent hydrolases"/>
    <property type="match status" value="1"/>
</dbReference>
<dbReference type="InterPro" id="IPR013108">
    <property type="entry name" value="Amidohydro_3"/>
</dbReference>
<evidence type="ECO:0000259" key="1">
    <source>
        <dbReference type="Pfam" id="PF07969"/>
    </source>
</evidence>
<reference evidence="3" key="1">
    <citation type="journal article" date="2019" name="Int. J. Syst. Evol. Microbiol.">
        <title>The Global Catalogue of Microorganisms (GCM) 10K type strain sequencing project: providing services to taxonomists for standard genome sequencing and annotation.</title>
        <authorList>
            <consortium name="The Broad Institute Genomics Platform"/>
            <consortium name="The Broad Institute Genome Sequencing Center for Infectious Disease"/>
            <person name="Wu L."/>
            <person name="Ma J."/>
        </authorList>
    </citation>
    <scope>NUCLEOTIDE SEQUENCE [LARGE SCALE GENOMIC DNA]</scope>
    <source>
        <strain evidence="3">JCM 14546</strain>
    </source>
</reference>
<dbReference type="InterPro" id="IPR023100">
    <property type="entry name" value="D-aminoacylase_insert_dom_sf"/>
</dbReference>
<dbReference type="InterPro" id="IPR050378">
    <property type="entry name" value="Metallo-dep_Hydrolases_sf"/>
</dbReference>
<dbReference type="SUPFAM" id="SSF51338">
    <property type="entry name" value="Composite domain of metallo-dependent hydrolases"/>
    <property type="match status" value="1"/>
</dbReference>
<dbReference type="Proteomes" id="UP001500755">
    <property type="component" value="Unassembled WGS sequence"/>
</dbReference>
<dbReference type="Gene3D" id="2.30.40.10">
    <property type="entry name" value="Urease, subunit C, domain 1"/>
    <property type="match status" value="1"/>
</dbReference>
<proteinExistence type="predicted"/>
<name>A0ABP5EKZ6_9MICO</name>
<feature type="domain" description="Amidohydrolase 3" evidence="1">
    <location>
        <begin position="46"/>
        <end position="489"/>
    </location>
</feature>
<protein>
    <submittedName>
        <fullName evidence="2">Amidohydrolase family protein</fullName>
    </submittedName>
</protein>
<organism evidence="2 3">
    <name type="scientific">Brevibacterium samyangense</name>
    <dbReference type="NCBI Taxonomy" id="366888"/>
    <lineage>
        <taxon>Bacteria</taxon>
        <taxon>Bacillati</taxon>
        <taxon>Actinomycetota</taxon>
        <taxon>Actinomycetes</taxon>
        <taxon>Micrococcales</taxon>
        <taxon>Brevibacteriaceae</taxon>
        <taxon>Brevibacterium</taxon>
    </lineage>
</organism>
<dbReference type="NCBIfam" id="NF006560">
    <property type="entry name" value="PRK09061.1"/>
    <property type="match status" value="1"/>
</dbReference>
<dbReference type="PANTHER" id="PTHR11647:SF1">
    <property type="entry name" value="COLLAPSIN RESPONSE MEDIATOR PROTEIN"/>
    <property type="match status" value="1"/>
</dbReference>
<dbReference type="PANTHER" id="PTHR11647">
    <property type="entry name" value="HYDRANTOINASE/DIHYDROPYRIMIDINASE FAMILY MEMBER"/>
    <property type="match status" value="1"/>
</dbReference>
<sequence>MTRLQTLLTGGTVVDPEAGDTAVLNVGIADGTIAYLGTDTPEADTVVDVSGKYVTPGFIDLHSHAQNVTGHRLQVLDGVTTSLELESGSAPLGPMYAWAAHEGRPAHFGYSAGWLFTRMHVLGGVDLVDPLDSPDFRKPLDYFSAYAGMEEHKQEATPEQVEQILALLRQQLEEGAIGVGVLLGYASAASREEILGVGRLCAEFGRPMFCHGRFSSNIEGSTCVETVEELAAVARETGCAVHLCHFNSTGHSTIEEAAGVIAAAVAEGLTFTTEAYPFGTSSTVIGAEFLAPDRLAGQGITAQSLVFLPTGERIADDARLAEIRATEPGGLALIDYYVESEEGSRNELVKALTLPGAAFASDAMPVTYRGDAAGAAEAAARLAAHEWPVGDDFICHPRSTSCFARALAWVHRDLGALDLVETVRRCTLVPARILEAGVPAMARKGRMAIGADADLAVFDLAALTPSTDYFHITPTVGFDHVYVAGEAVVASGELVTSSFPGTAVYGG</sequence>
<dbReference type="Gene3D" id="3.20.20.140">
    <property type="entry name" value="Metal-dependent hydrolases"/>
    <property type="match status" value="1"/>
</dbReference>
<gene>
    <name evidence="2" type="ORF">GCM10009755_07060</name>
</gene>
<dbReference type="InterPro" id="IPR011059">
    <property type="entry name" value="Metal-dep_hydrolase_composite"/>
</dbReference>
<evidence type="ECO:0000313" key="2">
    <source>
        <dbReference type="EMBL" id="GAA2001280.1"/>
    </source>
</evidence>
<accession>A0ABP5EKZ6</accession>
<comment type="caution">
    <text evidence="2">The sequence shown here is derived from an EMBL/GenBank/DDBJ whole genome shotgun (WGS) entry which is preliminary data.</text>
</comment>
<dbReference type="RefSeq" id="WP_344307018.1">
    <property type="nucleotide sequence ID" value="NZ_BAAANO010000005.1"/>
</dbReference>
<dbReference type="InterPro" id="IPR032466">
    <property type="entry name" value="Metal_Hydrolase"/>
</dbReference>
<dbReference type="EMBL" id="BAAANO010000005">
    <property type="protein sequence ID" value="GAA2001280.1"/>
    <property type="molecule type" value="Genomic_DNA"/>
</dbReference>
<dbReference type="Pfam" id="PF07969">
    <property type="entry name" value="Amidohydro_3"/>
    <property type="match status" value="1"/>
</dbReference>
<evidence type="ECO:0000313" key="3">
    <source>
        <dbReference type="Proteomes" id="UP001500755"/>
    </source>
</evidence>
<keyword evidence="3" id="KW-1185">Reference proteome</keyword>